<reference evidence="3 4" key="1">
    <citation type="journal article" date="2024" name="Commun. Biol.">
        <title>Comparative genomic analysis of thermophilic fungi reveals convergent evolutionary adaptations and gene losses.</title>
        <authorList>
            <person name="Steindorff A.S."/>
            <person name="Aguilar-Pontes M.V."/>
            <person name="Robinson A.J."/>
            <person name="Andreopoulos B."/>
            <person name="LaButti K."/>
            <person name="Kuo A."/>
            <person name="Mondo S."/>
            <person name="Riley R."/>
            <person name="Otillar R."/>
            <person name="Haridas S."/>
            <person name="Lipzen A."/>
            <person name="Grimwood J."/>
            <person name="Schmutz J."/>
            <person name="Clum A."/>
            <person name="Reid I.D."/>
            <person name="Moisan M.C."/>
            <person name="Butler G."/>
            <person name="Nguyen T.T.M."/>
            <person name="Dewar K."/>
            <person name="Conant G."/>
            <person name="Drula E."/>
            <person name="Henrissat B."/>
            <person name="Hansel C."/>
            <person name="Singer S."/>
            <person name="Hutchinson M.I."/>
            <person name="de Vries R.P."/>
            <person name="Natvig D.O."/>
            <person name="Powell A.J."/>
            <person name="Tsang A."/>
            <person name="Grigoriev I.V."/>
        </authorList>
    </citation>
    <scope>NUCLEOTIDE SEQUENCE [LARGE SCALE GENOMIC DNA]</scope>
    <source>
        <strain evidence="3 4">ATCC 22073</strain>
    </source>
</reference>
<organism evidence="3 4">
    <name type="scientific">Remersonia thermophila</name>
    <dbReference type="NCBI Taxonomy" id="72144"/>
    <lineage>
        <taxon>Eukaryota</taxon>
        <taxon>Fungi</taxon>
        <taxon>Dikarya</taxon>
        <taxon>Ascomycota</taxon>
        <taxon>Pezizomycotina</taxon>
        <taxon>Sordariomycetes</taxon>
        <taxon>Sordariomycetidae</taxon>
        <taxon>Sordariales</taxon>
        <taxon>Sordariales incertae sedis</taxon>
        <taxon>Remersonia</taxon>
    </lineage>
</organism>
<proteinExistence type="predicted"/>
<keyword evidence="4" id="KW-1185">Reference proteome</keyword>
<dbReference type="Gene3D" id="3.60.10.10">
    <property type="entry name" value="Endonuclease/exonuclease/phosphatase"/>
    <property type="match status" value="1"/>
</dbReference>
<feature type="signal peptide" evidence="1">
    <location>
        <begin position="1"/>
        <end position="32"/>
    </location>
</feature>
<dbReference type="InterPro" id="IPR038772">
    <property type="entry name" value="Sph/SMPD2-like"/>
</dbReference>
<evidence type="ECO:0000313" key="4">
    <source>
        <dbReference type="Proteomes" id="UP001600064"/>
    </source>
</evidence>
<name>A0ABR4D672_9PEZI</name>
<sequence length="468" mass="50298">MKKPSTFRRKSRAIKAAAAAAAALVFPTACQAATSGNFSILSMNVAGLPALVNGNDVPGDKAANHRLIGQKFNEYGYDVIHVQEDFNYHAHLYSTNTHPHRTPTSGGVPLGSGLNTLSRHPYVDFRRVKWDKCSNQDSADCLTPKGFTFMRVALGTDASSSAVYYADFYNLHADAGVTAADLAARQDNVRQLADHMARWSAGNAVVVFGDFNSRYSRGGDTGIRGLLAAGLRDPWVELRRGGRVPAPGEEDACGNPVAADARCETVDKVFYRSGPLVRLAARDFAYDGRRFLQADGKSVLSDHNPVRAELSWEEAGAQSGRRLRQSALFGGEGEGAAWFNDAVALERVVGRPRVAALRFRGGSRLDGVGLTLRSGEVFRHGGSGGTEATLALGEAEFWTEAELCKGERSGKVRNFYIRAVTSAGRTLAAGTRTSSCATFRAPSGWHIVGFVGQDGDEVDQLAFVYAPM</sequence>
<accession>A0ABR4D672</accession>
<dbReference type="RefSeq" id="XP_070864547.1">
    <property type="nucleotide sequence ID" value="XM_071013685.1"/>
</dbReference>
<evidence type="ECO:0000313" key="3">
    <source>
        <dbReference type="EMBL" id="KAL2265820.1"/>
    </source>
</evidence>
<evidence type="ECO:0000256" key="1">
    <source>
        <dbReference type="SAM" id="SignalP"/>
    </source>
</evidence>
<dbReference type="EMBL" id="JAZGUE010000006">
    <property type="protein sequence ID" value="KAL2265820.1"/>
    <property type="molecule type" value="Genomic_DNA"/>
</dbReference>
<dbReference type="SUPFAM" id="SSF56219">
    <property type="entry name" value="DNase I-like"/>
    <property type="match status" value="1"/>
</dbReference>
<dbReference type="Pfam" id="PF01419">
    <property type="entry name" value="Jacalin"/>
    <property type="match status" value="1"/>
</dbReference>
<dbReference type="InterPro" id="IPR036691">
    <property type="entry name" value="Endo/exonu/phosph_ase_sf"/>
</dbReference>
<feature type="domain" description="Jacalin-type lectin" evidence="2">
    <location>
        <begin position="336"/>
        <end position="467"/>
    </location>
</feature>
<keyword evidence="1" id="KW-0732">Signal</keyword>
<dbReference type="Pfam" id="PF22669">
    <property type="entry name" value="Exo_endo_phos2"/>
    <property type="match status" value="1"/>
</dbReference>
<dbReference type="SUPFAM" id="SSF51101">
    <property type="entry name" value="Mannose-binding lectins"/>
    <property type="match status" value="1"/>
</dbReference>
<dbReference type="GeneID" id="98128329"/>
<dbReference type="Gene3D" id="2.100.10.30">
    <property type="entry name" value="Jacalin-like lectin domain"/>
    <property type="match status" value="1"/>
</dbReference>
<feature type="chain" id="PRO_5047483534" description="Jacalin-type lectin domain-containing protein" evidence="1">
    <location>
        <begin position="33"/>
        <end position="468"/>
    </location>
</feature>
<dbReference type="Proteomes" id="UP001600064">
    <property type="component" value="Unassembled WGS sequence"/>
</dbReference>
<dbReference type="InterPro" id="IPR036404">
    <property type="entry name" value="Jacalin-like_lectin_dom_sf"/>
</dbReference>
<dbReference type="PANTHER" id="PTHR16320:SF1">
    <property type="entry name" value="SPHINGOMYELINASE DDB_G0288017"/>
    <property type="match status" value="1"/>
</dbReference>
<dbReference type="SMART" id="SM00915">
    <property type="entry name" value="Jacalin"/>
    <property type="match status" value="1"/>
</dbReference>
<evidence type="ECO:0000259" key="2">
    <source>
        <dbReference type="SMART" id="SM00915"/>
    </source>
</evidence>
<gene>
    <name evidence="3" type="ORF">VTJ83DRAFT_6920</name>
</gene>
<comment type="caution">
    <text evidence="3">The sequence shown here is derived from an EMBL/GenBank/DDBJ whole genome shotgun (WGS) entry which is preliminary data.</text>
</comment>
<protein>
    <recommendedName>
        <fullName evidence="2">Jacalin-type lectin domain-containing protein</fullName>
    </recommendedName>
</protein>
<dbReference type="PANTHER" id="PTHR16320">
    <property type="entry name" value="SPHINGOMYELINASE FAMILY MEMBER"/>
    <property type="match status" value="1"/>
</dbReference>
<dbReference type="InterPro" id="IPR001229">
    <property type="entry name" value="Jacalin-like_lectin_dom"/>
</dbReference>
<dbReference type="CDD" id="cd09615">
    <property type="entry name" value="Jacalin_EEP"/>
    <property type="match status" value="1"/>
</dbReference>
<dbReference type="InterPro" id="IPR000300">
    <property type="entry name" value="IPPc"/>
</dbReference>